<dbReference type="PANTHER" id="PTHR43391">
    <property type="entry name" value="RETINOL DEHYDROGENASE-RELATED"/>
    <property type="match status" value="1"/>
</dbReference>
<dbReference type="InterPro" id="IPR002347">
    <property type="entry name" value="SDR_fam"/>
</dbReference>
<dbReference type="PROSITE" id="PS00061">
    <property type="entry name" value="ADH_SHORT"/>
    <property type="match status" value="1"/>
</dbReference>
<comment type="similarity">
    <text evidence="1 3">Belongs to the short-chain dehydrogenases/reductases (SDR) family.</text>
</comment>
<proteinExistence type="inferred from homology"/>
<dbReference type="SUPFAM" id="SSF51735">
    <property type="entry name" value="NAD(P)-binding Rossmann-fold domains"/>
    <property type="match status" value="1"/>
</dbReference>
<gene>
    <name evidence="4" type="ORF">MetexDRAFT_1546</name>
</gene>
<dbReference type="NCBIfam" id="NF006118">
    <property type="entry name" value="PRK08264.1-4"/>
    <property type="match status" value="1"/>
</dbReference>
<dbReference type="GO" id="GO:0016491">
    <property type="term" value="F:oxidoreductase activity"/>
    <property type="evidence" value="ECO:0007669"/>
    <property type="project" value="UniProtKB-KW"/>
</dbReference>
<dbReference type="PRINTS" id="PR00080">
    <property type="entry name" value="SDRFAMILY"/>
</dbReference>
<organism evidence="4 5">
    <name type="scientific">Methylorubrum extorquens DSM 13060</name>
    <dbReference type="NCBI Taxonomy" id="882800"/>
    <lineage>
        <taxon>Bacteria</taxon>
        <taxon>Pseudomonadati</taxon>
        <taxon>Pseudomonadota</taxon>
        <taxon>Alphaproteobacteria</taxon>
        <taxon>Hyphomicrobiales</taxon>
        <taxon>Methylobacteriaceae</taxon>
        <taxon>Methylorubrum</taxon>
    </lineage>
</organism>
<keyword evidence="2" id="KW-0560">Oxidoreductase</keyword>
<dbReference type="EMBL" id="AGJK01000028">
    <property type="protein sequence ID" value="EHP93553.1"/>
    <property type="molecule type" value="Genomic_DNA"/>
</dbReference>
<dbReference type="Gene3D" id="3.40.50.720">
    <property type="entry name" value="NAD(P)-binding Rossmann-like Domain"/>
    <property type="match status" value="1"/>
</dbReference>
<evidence type="ECO:0000313" key="5">
    <source>
        <dbReference type="Proteomes" id="UP000004382"/>
    </source>
</evidence>
<dbReference type="PRINTS" id="PR00081">
    <property type="entry name" value="GDHRDH"/>
</dbReference>
<dbReference type="Pfam" id="PF00106">
    <property type="entry name" value="adh_short"/>
    <property type="match status" value="1"/>
</dbReference>
<dbReference type="InterPro" id="IPR036291">
    <property type="entry name" value="NAD(P)-bd_dom_sf"/>
</dbReference>
<reference evidence="4 5" key="1">
    <citation type="submission" date="2011-09" db="EMBL/GenBank/DDBJ databases">
        <title>The draft genome of Methylobacterium extorquens DSM 13060.</title>
        <authorList>
            <consortium name="US DOE Joint Genome Institute (JGI-PGF)"/>
            <person name="Lucas S."/>
            <person name="Han J."/>
            <person name="Lapidus A."/>
            <person name="Cheng J.-F."/>
            <person name="Goodwin L."/>
            <person name="Pitluck S."/>
            <person name="Peters L."/>
            <person name="Land M.L."/>
            <person name="Hauser L."/>
            <person name="Koskimaki J."/>
            <person name="Halonen O."/>
            <person name="Pirttila A."/>
            <person name="Frank C."/>
            <person name="Woyke T.J."/>
        </authorList>
    </citation>
    <scope>NUCLEOTIDE SEQUENCE [LARGE SCALE GENOMIC DNA]</scope>
    <source>
        <strain evidence="4 5">DSM 13060</strain>
    </source>
</reference>
<evidence type="ECO:0000256" key="1">
    <source>
        <dbReference type="ARBA" id="ARBA00006484"/>
    </source>
</evidence>
<evidence type="ECO:0000256" key="3">
    <source>
        <dbReference type="RuleBase" id="RU000363"/>
    </source>
</evidence>
<dbReference type="RefSeq" id="WP_003598534.1">
    <property type="nucleotide sequence ID" value="NZ_AGJK01000028.1"/>
</dbReference>
<dbReference type="Proteomes" id="UP000004382">
    <property type="component" value="Unassembled WGS sequence"/>
</dbReference>
<dbReference type="PANTHER" id="PTHR43391:SF91">
    <property type="entry name" value="OS04G0390700 PROTEIN"/>
    <property type="match status" value="1"/>
</dbReference>
<protein>
    <submittedName>
        <fullName evidence="4">Short-chain dehydrogenase/reductase SDR</fullName>
    </submittedName>
</protein>
<dbReference type="AlphaFoldDB" id="H1KFY4"/>
<accession>H1KFY4</accession>
<evidence type="ECO:0000313" key="4">
    <source>
        <dbReference type="EMBL" id="EHP93553.1"/>
    </source>
</evidence>
<comment type="caution">
    <text evidence="4">The sequence shown here is derived from an EMBL/GenBank/DDBJ whole genome shotgun (WGS) entry which is preliminary data.</text>
</comment>
<name>H1KFY4_METEX</name>
<dbReference type="InterPro" id="IPR020904">
    <property type="entry name" value="Sc_DH/Rdtase_CS"/>
</dbReference>
<dbReference type="GO" id="GO:0005829">
    <property type="term" value="C:cytosol"/>
    <property type="evidence" value="ECO:0007669"/>
    <property type="project" value="TreeGrafter"/>
</dbReference>
<sequence length="246" mass="25988">MEIKDCIAFVTGANGGIGSALVSELLRRGVRRVYAASRSPRAETPGTAEAPGRLPLLLDVVDSSSVSSAARLAHDVTLLFNNAGSMTRGSLLKTKLADVRGDMEANFFGTYQMVRAFAGVIERNGGGGIVNILSVSAWASSPDAAGYSASKAAAHSLTQSLRAELAPRGVAVLAAYPGPVNTPMTRDLEIPKADPNEVARSIVDGVENDQEDIVPDRMSRQAADAWRRDPKVLERQFASLYSAGTM</sequence>
<evidence type="ECO:0000256" key="2">
    <source>
        <dbReference type="ARBA" id="ARBA00023002"/>
    </source>
</evidence>